<organism evidence="3 4">
    <name type="scientific">Roseinatronobacter monicus</name>
    <dbReference type="NCBI Taxonomy" id="393481"/>
    <lineage>
        <taxon>Bacteria</taxon>
        <taxon>Pseudomonadati</taxon>
        <taxon>Pseudomonadota</taxon>
        <taxon>Alphaproteobacteria</taxon>
        <taxon>Rhodobacterales</taxon>
        <taxon>Paracoccaceae</taxon>
        <taxon>Roseinatronobacter</taxon>
    </lineage>
</organism>
<protein>
    <submittedName>
        <fullName evidence="3">Uncharacterized protein DUF2384</fullName>
    </submittedName>
</protein>
<reference evidence="3 4" key="1">
    <citation type="submission" date="2019-06" db="EMBL/GenBank/DDBJ databases">
        <title>Genomic Encyclopedia of Archaeal and Bacterial Type Strains, Phase II (KMG-II): from individual species to whole genera.</title>
        <authorList>
            <person name="Goeker M."/>
        </authorList>
    </citation>
    <scope>NUCLEOTIDE SEQUENCE [LARGE SCALE GENOMIC DNA]</scope>
    <source>
        <strain evidence="3 4">DSM 18423</strain>
    </source>
</reference>
<dbReference type="AlphaFoldDB" id="A0A543K3T6"/>
<dbReference type="InterPro" id="IPR046847">
    <property type="entry name" value="Xre-like_HTH"/>
</dbReference>
<sequence length="133" mass="14841">MLTVLHTPKTADNDLLAEQAAMQRAALRLFEHWNITDAEAAILLGGISPRSLHRWRKGEYGRHSRDLSDRLSHILGIHKGLRLVFADPQRGYAWVRKPNADLGGASALDVMLAGGMADLQRIRSYLDSMRGGW</sequence>
<dbReference type="Pfam" id="PF09722">
    <property type="entry name" value="Xre_MbcA_ParS_C"/>
    <property type="match status" value="1"/>
</dbReference>
<dbReference type="Pfam" id="PF20432">
    <property type="entry name" value="Xre-like-HTH"/>
    <property type="match status" value="1"/>
</dbReference>
<dbReference type="InterPro" id="IPR024467">
    <property type="entry name" value="Xre/MbcA/ParS-like_toxin-bd"/>
</dbReference>
<evidence type="ECO:0000313" key="3">
    <source>
        <dbReference type="EMBL" id="TQM89726.1"/>
    </source>
</evidence>
<proteinExistence type="predicted"/>
<feature type="domain" description="Antitoxin Xre-like helix-turn-helix" evidence="2">
    <location>
        <begin position="16"/>
        <end position="75"/>
    </location>
</feature>
<name>A0A543K3T6_9RHOB</name>
<comment type="caution">
    <text evidence="3">The sequence shown here is derived from an EMBL/GenBank/DDBJ whole genome shotgun (WGS) entry which is preliminary data.</text>
</comment>
<keyword evidence="4" id="KW-1185">Reference proteome</keyword>
<gene>
    <name evidence="3" type="ORF">BD293_4402</name>
</gene>
<dbReference type="GO" id="GO:0003677">
    <property type="term" value="F:DNA binding"/>
    <property type="evidence" value="ECO:0007669"/>
    <property type="project" value="InterPro"/>
</dbReference>
<dbReference type="Proteomes" id="UP000320582">
    <property type="component" value="Unassembled WGS sequence"/>
</dbReference>
<feature type="domain" description="Antitoxin Xre/MbcA/ParS-like toxin-binding" evidence="1">
    <location>
        <begin position="81"/>
        <end position="132"/>
    </location>
</feature>
<evidence type="ECO:0000259" key="2">
    <source>
        <dbReference type="Pfam" id="PF20432"/>
    </source>
</evidence>
<dbReference type="EMBL" id="VFPT01000005">
    <property type="protein sequence ID" value="TQM89726.1"/>
    <property type="molecule type" value="Genomic_DNA"/>
</dbReference>
<dbReference type="RefSeq" id="WP_246086437.1">
    <property type="nucleotide sequence ID" value="NZ_VFPT01000005.1"/>
</dbReference>
<evidence type="ECO:0000313" key="4">
    <source>
        <dbReference type="Proteomes" id="UP000320582"/>
    </source>
</evidence>
<accession>A0A543K3T6</accession>
<evidence type="ECO:0000259" key="1">
    <source>
        <dbReference type="Pfam" id="PF09722"/>
    </source>
</evidence>